<comment type="caution">
    <text evidence="1">The sequence shown here is derived from an EMBL/GenBank/DDBJ whole genome shotgun (WGS) entry which is preliminary data.</text>
</comment>
<accession>A0A409VZW4</accession>
<gene>
    <name evidence="1" type="ORF">CVT25_005499</name>
</gene>
<dbReference type="STRING" id="93625.A0A409VZW4"/>
<reference evidence="1 2" key="1">
    <citation type="journal article" date="2018" name="Evol. Lett.">
        <title>Horizontal gene cluster transfer increased hallucinogenic mushroom diversity.</title>
        <authorList>
            <person name="Reynolds H.T."/>
            <person name="Vijayakumar V."/>
            <person name="Gluck-Thaler E."/>
            <person name="Korotkin H.B."/>
            <person name="Matheny P.B."/>
            <person name="Slot J.C."/>
        </authorList>
    </citation>
    <scope>NUCLEOTIDE SEQUENCE [LARGE SCALE GENOMIC DNA]</scope>
    <source>
        <strain evidence="1 2">2631</strain>
    </source>
</reference>
<dbReference type="InParanoid" id="A0A409VZW4"/>
<evidence type="ECO:0000313" key="1">
    <source>
        <dbReference type="EMBL" id="PPQ71790.1"/>
    </source>
</evidence>
<proteinExistence type="predicted"/>
<organism evidence="1 2">
    <name type="scientific">Psilocybe cyanescens</name>
    <dbReference type="NCBI Taxonomy" id="93625"/>
    <lineage>
        <taxon>Eukaryota</taxon>
        <taxon>Fungi</taxon>
        <taxon>Dikarya</taxon>
        <taxon>Basidiomycota</taxon>
        <taxon>Agaricomycotina</taxon>
        <taxon>Agaricomycetes</taxon>
        <taxon>Agaricomycetidae</taxon>
        <taxon>Agaricales</taxon>
        <taxon>Agaricineae</taxon>
        <taxon>Strophariaceae</taxon>
        <taxon>Psilocybe</taxon>
    </lineage>
</organism>
<protein>
    <recommendedName>
        <fullName evidence="3">Reverse transcriptase zinc-binding domain-containing protein</fullName>
    </recommendedName>
</protein>
<name>A0A409VZW4_PSICY</name>
<dbReference type="Proteomes" id="UP000283269">
    <property type="component" value="Unassembled WGS sequence"/>
</dbReference>
<dbReference type="EMBL" id="NHYD01003849">
    <property type="protein sequence ID" value="PPQ71790.1"/>
    <property type="molecule type" value="Genomic_DNA"/>
</dbReference>
<dbReference type="AlphaFoldDB" id="A0A409VZW4"/>
<evidence type="ECO:0000313" key="2">
    <source>
        <dbReference type="Proteomes" id="UP000283269"/>
    </source>
</evidence>
<evidence type="ECO:0008006" key="3">
    <source>
        <dbReference type="Google" id="ProtNLM"/>
    </source>
</evidence>
<keyword evidence="2" id="KW-1185">Reference proteome</keyword>
<sequence>MLDALAGIDRSDYLTVQITSKKLLKTLTQRVSYMEDMGDLDLPLNSTLQRLVIKIRERRGLTYLRRANPAAQGSKHAREAALEAKGRWTAEDIVEVQLAPHIHSQHIQGAKLSQMTQSLLYKGIKRRKTYPALKNQTLANLDMARHAVPYANNTLPDDETLWNGINDKLFPHRIRAYLWKATHNAYKIGRYWEQIPNYEQRGHCHVCATTETMGHILLECEASGQAKAWKTAKELWAVRQLPWTEPSLGMILGANQIEVHTAQGTLLKGASRLLKILVSETAHLIWKTRCQWRITDGADFAKIKAPATIRKTWITAINKRLHYEMLATNRVRYGRKALKKDTVETTWWAVLADRNNLQEDWIRTTGVLVGIG</sequence>
<dbReference type="OrthoDB" id="3253907at2759"/>